<dbReference type="AlphaFoldDB" id="A0A5N6E7H5"/>
<evidence type="ECO:0000256" key="2">
    <source>
        <dbReference type="ARBA" id="ARBA00007534"/>
    </source>
</evidence>
<keyword evidence="5" id="KW-0964">Secreted</keyword>
<feature type="active site" description="Nucleophile" evidence="10">
    <location>
        <position position="142"/>
    </location>
</feature>
<dbReference type="InterPro" id="IPR029058">
    <property type="entry name" value="AB_hydrolase_fold"/>
</dbReference>
<evidence type="ECO:0000256" key="11">
    <source>
        <dbReference type="PIRSR" id="PIRSR611150-2"/>
    </source>
</evidence>
<keyword evidence="8 11" id="KW-1015">Disulfide bond</keyword>
<dbReference type="PANTHER" id="PTHR48250:SF3">
    <property type="entry name" value="CUTINASE 1-RELATED"/>
    <property type="match status" value="1"/>
</dbReference>
<comment type="similarity">
    <text evidence="2">Belongs to the cutinase family.</text>
</comment>
<gene>
    <name evidence="13" type="ORF">BDV33DRAFT_184588</name>
</gene>
<dbReference type="PANTHER" id="PTHR48250">
    <property type="entry name" value="CUTINASE 2-RELATED"/>
    <property type="match status" value="1"/>
</dbReference>
<feature type="chain" id="PRO_5024974857" description="cutinase" evidence="12">
    <location>
        <begin position="19"/>
        <end position="233"/>
    </location>
</feature>
<dbReference type="PRINTS" id="PR00129">
    <property type="entry name" value="CUTINASE"/>
</dbReference>
<evidence type="ECO:0000256" key="3">
    <source>
        <dbReference type="ARBA" id="ARBA00013095"/>
    </source>
</evidence>
<evidence type="ECO:0000256" key="5">
    <source>
        <dbReference type="ARBA" id="ARBA00022525"/>
    </source>
</evidence>
<feature type="active site" evidence="10">
    <location>
        <position position="193"/>
    </location>
</feature>
<feature type="disulfide bond" evidence="11">
    <location>
        <begin position="56"/>
        <end position="131"/>
    </location>
</feature>
<dbReference type="GO" id="GO:0016052">
    <property type="term" value="P:carbohydrate catabolic process"/>
    <property type="evidence" value="ECO:0007669"/>
    <property type="project" value="TreeGrafter"/>
</dbReference>
<dbReference type="SUPFAM" id="SSF53474">
    <property type="entry name" value="alpha/beta-Hydrolases"/>
    <property type="match status" value="1"/>
</dbReference>
<keyword evidence="6 12" id="KW-0732">Signal</keyword>
<evidence type="ECO:0000256" key="1">
    <source>
        <dbReference type="ARBA" id="ARBA00004613"/>
    </source>
</evidence>
<name>A0A5N6E7H5_9EURO</name>
<evidence type="ECO:0000256" key="4">
    <source>
        <dbReference type="ARBA" id="ARBA00022487"/>
    </source>
</evidence>
<dbReference type="EMBL" id="ML733602">
    <property type="protein sequence ID" value="KAB8213516.1"/>
    <property type="molecule type" value="Genomic_DNA"/>
</dbReference>
<evidence type="ECO:0000256" key="7">
    <source>
        <dbReference type="ARBA" id="ARBA00022801"/>
    </source>
</evidence>
<proteinExistence type="inferred from homology"/>
<dbReference type="InterPro" id="IPR011150">
    <property type="entry name" value="Cutinase_monf"/>
</dbReference>
<comment type="catalytic activity">
    <reaction evidence="9">
        <text>cutin + H2O = cutin monomers.</text>
        <dbReference type="EC" id="3.1.1.74"/>
    </reaction>
</comment>
<organism evidence="13 14">
    <name type="scientific">Aspergillus novoparasiticus</name>
    <dbReference type="NCBI Taxonomy" id="986946"/>
    <lineage>
        <taxon>Eukaryota</taxon>
        <taxon>Fungi</taxon>
        <taxon>Dikarya</taxon>
        <taxon>Ascomycota</taxon>
        <taxon>Pezizomycotina</taxon>
        <taxon>Eurotiomycetes</taxon>
        <taxon>Eurotiomycetidae</taxon>
        <taxon>Eurotiales</taxon>
        <taxon>Aspergillaceae</taxon>
        <taxon>Aspergillus</taxon>
        <taxon>Aspergillus subgen. Circumdati</taxon>
    </lineage>
</organism>
<dbReference type="EC" id="3.1.1.74" evidence="3"/>
<dbReference type="InterPro" id="IPR000675">
    <property type="entry name" value="Cutinase/axe"/>
</dbReference>
<evidence type="ECO:0000256" key="10">
    <source>
        <dbReference type="PIRSR" id="PIRSR611150-1"/>
    </source>
</evidence>
<protein>
    <recommendedName>
        <fullName evidence="3">cutinase</fullName>
        <ecNumber evidence="3">3.1.1.74</ecNumber>
    </recommendedName>
</protein>
<evidence type="ECO:0000256" key="8">
    <source>
        <dbReference type="ARBA" id="ARBA00023157"/>
    </source>
</evidence>
<evidence type="ECO:0000256" key="9">
    <source>
        <dbReference type="ARBA" id="ARBA00034045"/>
    </source>
</evidence>
<keyword evidence="4" id="KW-0719">Serine esterase</keyword>
<sequence length="233" mass="25381">MTVLTLCVALLCVTTVLGRDLSAYGVPSLEKPRGPECSGKFFHAGYRDDIVQCELCREFTLIYARGTFENGNIGSFVGPPLISALSTALSPSKLAVQGVVYAADVEGYFAGGDREGAKTIVSLVKLAKTACPNTNVVLAGYSQGAQIIHLAAEIDLNMVKDVKAMVLFGDPFHGFPVYGSNGSYTKSYCHDDDWICTRRRISNPVQILKLESHLHYDDYVMNATEFRKGRLQA</sequence>
<feature type="active site" description="Proton donor/acceptor" evidence="10">
    <location>
        <position position="213"/>
    </location>
</feature>
<reference evidence="13 14" key="1">
    <citation type="submission" date="2019-04" db="EMBL/GenBank/DDBJ databases">
        <title>Fungal friends and foes A comparative genomics study of 23 Aspergillus species from section Flavi.</title>
        <authorList>
            <consortium name="DOE Joint Genome Institute"/>
            <person name="Kjaerbolling I."/>
            <person name="Vesth T.C."/>
            <person name="Frisvad J.C."/>
            <person name="Nybo J.L."/>
            <person name="Theobald S."/>
            <person name="Kildgaard S."/>
            <person name="Petersen T.I."/>
            <person name="Kuo A."/>
            <person name="Sato A."/>
            <person name="Lyhne E.K."/>
            <person name="Kogle M.E."/>
            <person name="Wiebenga A."/>
            <person name="Kun R.S."/>
            <person name="Lubbers R.J."/>
            <person name="Makela M.R."/>
            <person name="Barry K."/>
            <person name="Chovatia M."/>
            <person name="Clum A."/>
            <person name="Daum C."/>
            <person name="Haridas S."/>
            <person name="He G."/>
            <person name="LaButti K."/>
            <person name="Lipzen A."/>
            <person name="Mondo S."/>
            <person name="Pangilinan J."/>
            <person name="Riley R."/>
            <person name="Salamov A."/>
            <person name="Simmons B.A."/>
            <person name="Magnuson J.K."/>
            <person name="Henrissat B."/>
            <person name="Mortensen U.H."/>
            <person name="Larsen T.O."/>
            <person name="De vries R.P."/>
            <person name="Grigoriev I.V."/>
            <person name="Machida M."/>
            <person name="Baker S.E."/>
            <person name="Andersen M.R."/>
        </authorList>
    </citation>
    <scope>NUCLEOTIDE SEQUENCE [LARGE SCALE GENOMIC DNA]</scope>
    <source>
        <strain evidence="13 14">CBS 126849</strain>
    </source>
</reference>
<dbReference type="SMART" id="SM01110">
    <property type="entry name" value="Cutinase"/>
    <property type="match status" value="1"/>
</dbReference>
<evidence type="ECO:0000313" key="13">
    <source>
        <dbReference type="EMBL" id="KAB8213516.1"/>
    </source>
</evidence>
<evidence type="ECO:0000256" key="12">
    <source>
        <dbReference type="SAM" id="SignalP"/>
    </source>
</evidence>
<comment type="subcellular location">
    <subcellularLocation>
        <location evidence="1">Secreted</location>
    </subcellularLocation>
</comment>
<dbReference type="GO" id="GO:0005576">
    <property type="term" value="C:extracellular region"/>
    <property type="evidence" value="ECO:0007669"/>
    <property type="project" value="UniProtKB-SubCell"/>
</dbReference>
<keyword evidence="14" id="KW-1185">Reference proteome</keyword>
<feature type="disulfide bond" evidence="11">
    <location>
        <begin position="189"/>
        <end position="196"/>
    </location>
</feature>
<accession>A0A5N6E7H5</accession>
<dbReference type="GO" id="GO:0050525">
    <property type="term" value="F:cutinase activity"/>
    <property type="evidence" value="ECO:0007669"/>
    <property type="project" value="UniProtKB-EC"/>
</dbReference>
<evidence type="ECO:0000256" key="6">
    <source>
        <dbReference type="ARBA" id="ARBA00022729"/>
    </source>
</evidence>
<keyword evidence="7" id="KW-0378">Hydrolase</keyword>
<dbReference type="Proteomes" id="UP000326799">
    <property type="component" value="Unassembled WGS sequence"/>
</dbReference>
<feature type="signal peptide" evidence="12">
    <location>
        <begin position="1"/>
        <end position="18"/>
    </location>
</feature>
<dbReference type="Gene3D" id="3.40.50.1820">
    <property type="entry name" value="alpha/beta hydrolase"/>
    <property type="match status" value="1"/>
</dbReference>
<evidence type="ECO:0000313" key="14">
    <source>
        <dbReference type="Proteomes" id="UP000326799"/>
    </source>
</evidence>
<dbReference type="Pfam" id="PF01083">
    <property type="entry name" value="Cutinase"/>
    <property type="match status" value="1"/>
</dbReference>